<evidence type="ECO:0000256" key="1">
    <source>
        <dbReference type="SAM" id="MobiDB-lite"/>
    </source>
</evidence>
<reference evidence="2 3" key="1">
    <citation type="submission" date="2017-03" db="EMBL/GenBank/DDBJ databases">
        <authorList>
            <person name="Afonso C.L."/>
            <person name="Miller P.J."/>
            <person name="Scott M.A."/>
            <person name="Spackman E."/>
            <person name="Goraichik I."/>
            <person name="Dimitrov K.M."/>
            <person name="Suarez D.L."/>
            <person name="Swayne D.E."/>
        </authorList>
    </citation>
    <scope>NUCLEOTIDE SEQUENCE [LARGE SCALE GENOMIC DNA]</scope>
    <source>
        <strain evidence="2 3">CECT 7023</strain>
    </source>
</reference>
<sequence>MGWQGLGHRFRSLSRASIRISSSAVSCSKSPVTGDQPSASSSWGQSAARCAATFLGSTSTRRSRAVGATRDGILRCSARSKMQSRVSTDGVAAAIHASNAALYSTSLWRSLSISRAIKRTIFGKTSARRDARTRPAKLIKFTAMASLVEESICTVSSRARIHPSRNANCSAASRQSCTSSRSSAIEPFLPIKGAATPKAWRPLPSSTKPRNPEIRNRLKSSGSEVCSSTKSSLLGLRIIPFSVDYQSIHQTQVEILEMTHQ</sequence>
<accession>A0A1Y5TWV0</accession>
<dbReference type="AlphaFoldDB" id="A0A1Y5TWV0"/>
<protein>
    <submittedName>
        <fullName evidence="2">Uncharacterized protein</fullName>
    </submittedName>
</protein>
<dbReference type="Proteomes" id="UP000193900">
    <property type="component" value="Unassembled WGS sequence"/>
</dbReference>
<evidence type="ECO:0000313" key="3">
    <source>
        <dbReference type="Proteomes" id="UP000193900"/>
    </source>
</evidence>
<dbReference type="EMBL" id="FWFZ01000024">
    <property type="protein sequence ID" value="SLN71928.1"/>
    <property type="molecule type" value="Genomic_DNA"/>
</dbReference>
<name>A0A1Y5TWV0_9RHOB</name>
<evidence type="ECO:0000313" key="2">
    <source>
        <dbReference type="EMBL" id="SLN71928.1"/>
    </source>
</evidence>
<keyword evidence="3" id="KW-1185">Reference proteome</keyword>
<feature type="region of interest" description="Disordered" evidence="1">
    <location>
        <begin position="197"/>
        <end position="224"/>
    </location>
</feature>
<organism evidence="2 3">
    <name type="scientific">Roseisalinus antarcticus</name>
    <dbReference type="NCBI Taxonomy" id="254357"/>
    <lineage>
        <taxon>Bacteria</taxon>
        <taxon>Pseudomonadati</taxon>
        <taxon>Pseudomonadota</taxon>
        <taxon>Alphaproteobacteria</taxon>
        <taxon>Rhodobacterales</taxon>
        <taxon>Roseobacteraceae</taxon>
        <taxon>Roseisalinus</taxon>
    </lineage>
</organism>
<gene>
    <name evidence="2" type="ORF">ROA7023_03565</name>
</gene>
<proteinExistence type="predicted"/>